<feature type="non-terminal residue" evidence="1">
    <location>
        <position position="177"/>
    </location>
</feature>
<reference evidence="1 2" key="1">
    <citation type="journal article" date="2018" name="Sci. Rep.">
        <title>Comparative analysis of the Pocillopora damicornis genome highlights role of immune system in coral evolution.</title>
        <authorList>
            <person name="Cunning R."/>
            <person name="Bay R.A."/>
            <person name="Gillette P."/>
            <person name="Baker A.C."/>
            <person name="Traylor-Knowles N."/>
        </authorList>
    </citation>
    <scope>NUCLEOTIDE SEQUENCE [LARGE SCALE GENOMIC DNA]</scope>
    <source>
        <strain evidence="1">RSMAS</strain>
        <tissue evidence="1">Whole animal</tissue>
    </source>
</reference>
<name>A0A3M6TKS1_POCDA</name>
<protein>
    <submittedName>
        <fullName evidence="1">Uncharacterized protein</fullName>
    </submittedName>
</protein>
<organism evidence="1 2">
    <name type="scientific">Pocillopora damicornis</name>
    <name type="common">Cauliflower coral</name>
    <name type="synonym">Millepora damicornis</name>
    <dbReference type="NCBI Taxonomy" id="46731"/>
    <lineage>
        <taxon>Eukaryota</taxon>
        <taxon>Metazoa</taxon>
        <taxon>Cnidaria</taxon>
        <taxon>Anthozoa</taxon>
        <taxon>Hexacorallia</taxon>
        <taxon>Scleractinia</taxon>
        <taxon>Astrocoeniina</taxon>
        <taxon>Pocilloporidae</taxon>
        <taxon>Pocillopora</taxon>
    </lineage>
</organism>
<proteinExistence type="predicted"/>
<evidence type="ECO:0000313" key="2">
    <source>
        <dbReference type="Proteomes" id="UP000275408"/>
    </source>
</evidence>
<dbReference type="EMBL" id="RCHS01003435">
    <property type="protein sequence ID" value="RMX41844.1"/>
    <property type="molecule type" value="Genomic_DNA"/>
</dbReference>
<dbReference type="Proteomes" id="UP000275408">
    <property type="component" value="Unassembled WGS sequence"/>
</dbReference>
<comment type="caution">
    <text evidence="1">The sequence shown here is derived from an EMBL/GenBank/DDBJ whole genome shotgun (WGS) entry which is preliminary data.</text>
</comment>
<sequence length="177" mass="19974">MLSDGVQKLNTNIQLVNGDFYGDLKSCMTGQVESLHATHYHKHDASAHVIDYARGFGNTAKKRPEKNTSVGCPLLHKQEVLSCAIQFHQLLGHPISATFTNCYDGHERPRVHEGVGVQLWKMYIRELFDKKPPSTRQGPAVVQININQVIQTTPETKQRAYSIDFGWMLCQQPLEDS</sequence>
<dbReference type="AlphaFoldDB" id="A0A3M6TKS1"/>
<keyword evidence="2" id="KW-1185">Reference proteome</keyword>
<evidence type="ECO:0000313" key="1">
    <source>
        <dbReference type="EMBL" id="RMX41844.1"/>
    </source>
</evidence>
<gene>
    <name evidence="1" type="ORF">pdam_00023772</name>
</gene>
<accession>A0A3M6TKS1</accession>